<sequence>MANEKKETRVCTSHRVEDPIQENRLMWPNDLYSHSEPWCQDASIQVPPVLTLSIYEGYREKHLLEFNDHLDLTHEDREKLIDDLASEITGEKIVGSDLHNICSEDTLDVLLEAHTTRLLQMGRDRLMQAVVLIK</sequence>
<dbReference type="Proteomes" id="UP000825729">
    <property type="component" value="Unassembled WGS sequence"/>
</dbReference>
<gene>
    <name evidence="1" type="ORF">H6P81_017489</name>
</gene>
<name>A0AAV7DY93_ARIFI</name>
<reference evidence="1 2" key="1">
    <citation type="submission" date="2021-07" db="EMBL/GenBank/DDBJ databases">
        <title>The Aristolochia fimbriata genome: insights into angiosperm evolution, floral development and chemical biosynthesis.</title>
        <authorList>
            <person name="Jiao Y."/>
        </authorList>
    </citation>
    <scope>NUCLEOTIDE SEQUENCE [LARGE SCALE GENOMIC DNA]</scope>
    <source>
        <strain evidence="1">IBCAS-2021</strain>
        <tissue evidence="1">Leaf</tissue>
    </source>
</reference>
<keyword evidence="2" id="KW-1185">Reference proteome</keyword>
<dbReference type="AlphaFoldDB" id="A0AAV7DY93"/>
<evidence type="ECO:0000313" key="2">
    <source>
        <dbReference type="Proteomes" id="UP000825729"/>
    </source>
</evidence>
<comment type="caution">
    <text evidence="1">The sequence shown here is derived from an EMBL/GenBank/DDBJ whole genome shotgun (WGS) entry which is preliminary data.</text>
</comment>
<protein>
    <submittedName>
        <fullName evidence="1">Uncharacterized protein</fullName>
    </submittedName>
</protein>
<evidence type="ECO:0000313" key="1">
    <source>
        <dbReference type="EMBL" id="KAG9441635.1"/>
    </source>
</evidence>
<organism evidence="1 2">
    <name type="scientific">Aristolochia fimbriata</name>
    <name type="common">White veined hardy Dutchman's pipe vine</name>
    <dbReference type="NCBI Taxonomy" id="158543"/>
    <lineage>
        <taxon>Eukaryota</taxon>
        <taxon>Viridiplantae</taxon>
        <taxon>Streptophyta</taxon>
        <taxon>Embryophyta</taxon>
        <taxon>Tracheophyta</taxon>
        <taxon>Spermatophyta</taxon>
        <taxon>Magnoliopsida</taxon>
        <taxon>Magnoliidae</taxon>
        <taxon>Piperales</taxon>
        <taxon>Aristolochiaceae</taxon>
        <taxon>Aristolochia</taxon>
    </lineage>
</organism>
<accession>A0AAV7DY93</accession>
<dbReference type="EMBL" id="JAINDJ010000007">
    <property type="protein sequence ID" value="KAG9441635.1"/>
    <property type="molecule type" value="Genomic_DNA"/>
</dbReference>
<proteinExistence type="predicted"/>